<keyword evidence="1" id="KW-0805">Transcription regulation</keyword>
<gene>
    <name evidence="5" type="ORF">M8014_09125</name>
</gene>
<evidence type="ECO:0000256" key="3">
    <source>
        <dbReference type="ARBA" id="ARBA00023163"/>
    </source>
</evidence>
<organism evidence="5 6">
    <name type="scientific">Silvania hatchlandensis</name>
    <dbReference type="NCBI Taxonomy" id="2926469"/>
    <lineage>
        <taxon>Bacteria</taxon>
        <taxon>Pseudomonadati</taxon>
        <taxon>Pseudomonadota</taxon>
        <taxon>Gammaproteobacteria</taxon>
        <taxon>Enterobacterales</taxon>
        <taxon>Enterobacteriaceae</taxon>
        <taxon>Silvania</taxon>
    </lineage>
</organism>
<dbReference type="GO" id="GO:0003677">
    <property type="term" value="F:DNA binding"/>
    <property type="evidence" value="ECO:0007669"/>
    <property type="project" value="UniProtKB-KW"/>
</dbReference>
<dbReference type="InterPro" id="IPR039418">
    <property type="entry name" value="LexA-like"/>
</dbReference>
<dbReference type="AlphaFoldDB" id="A0A9J6Q2Z8"/>
<dbReference type="RefSeq" id="WP_271282171.1">
    <property type="nucleotide sequence ID" value="NZ_JAMGZK010000045.1"/>
</dbReference>
<dbReference type="InterPro" id="IPR015927">
    <property type="entry name" value="Peptidase_S24_S26A/B/C"/>
</dbReference>
<comment type="caution">
    <text evidence="5">The sequence shown here is derived from an EMBL/GenBank/DDBJ whole genome shotgun (WGS) entry which is preliminary data.</text>
</comment>
<feature type="domain" description="HTH cro/C1-type" evidence="4">
    <location>
        <begin position="27"/>
        <end position="69"/>
    </location>
</feature>
<dbReference type="Proteomes" id="UP001063816">
    <property type="component" value="Unassembled WGS sequence"/>
</dbReference>
<protein>
    <submittedName>
        <fullName evidence="5">LexA family transcriptional regulator</fullName>
    </submittedName>
</protein>
<dbReference type="InterPro" id="IPR001387">
    <property type="entry name" value="Cro/C1-type_HTH"/>
</dbReference>
<proteinExistence type="predicted"/>
<evidence type="ECO:0000256" key="2">
    <source>
        <dbReference type="ARBA" id="ARBA00023125"/>
    </source>
</evidence>
<dbReference type="Pfam" id="PF01381">
    <property type="entry name" value="HTH_3"/>
    <property type="match status" value="1"/>
</dbReference>
<dbReference type="PANTHER" id="PTHR40661:SF3">
    <property type="entry name" value="FELS-1 PROPHAGE TRANSCRIPTIONAL REGULATOR"/>
    <property type="match status" value="1"/>
</dbReference>
<dbReference type="InterPro" id="IPR010982">
    <property type="entry name" value="Lambda_DNA-bd_dom_sf"/>
</dbReference>
<keyword evidence="3" id="KW-0804">Transcription</keyword>
<dbReference type="Gene3D" id="1.10.260.40">
    <property type="entry name" value="lambda repressor-like DNA-binding domains"/>
    <property type="match status" value="1"/>
</dbReference>
<dbReference type="Pfam" id="PF00717">
    <property type="entry name" value="Peptidase_S24"/>
    <property type="match status" value="1"/>
</dbReference>
<sequence>MIDKKQSIKEFSERLKQVIASLETTGREFATRAGIGYSTVHNYLHAASSPTLDNLVLLAKAGNVSVEWLATGQQTSTLNADSEVVFVPFIDQSSEVLKLDTQLLVTRESRSLSAIRVNTDVMHPTFLPGAILLIDNTDTKLTDNKLVVLKQRGNYLFKRVQVLMEGIRLLSDNDNYPAITVANDEIGNINVVGTVVLIINHIKQETQTSNSHGEKNT</sequence>
<evidence type="ECO:0000259" key="4">
    <source>
        <dbReference type="PROSITE" id="PS50943"/>
    </source>
</evidence>
<dbReference type="PANTHER" id="PTHR40661">
    <property type="match status" value="1"/>
</dbReference>
<dbReference type="CDD" id="cd00093">
    <property type="entry name" value="HTH_XRE"/>
    <property type="match status" value="1"/>
</dbReference>
<dbReference type="SMART" id="SM00530">
    <property type="entry name" value="HTH_XRE"/>
    <property type="match status" value="1"/>
</dbReference>
<name>A0A9J6Q2Z8_9ENTR</name>
<dbReference type="Gene3D" id="2.10.109.10">
    <property type="entry name" value="Umud Fragment, subunit A"/>
    <property type="match status" value="1"/>
</dbReference>
<keyword evidence="2" id="KW-0238">DNA-binding</keyword>
<dbReference type="InterPro" id="IPR036286">
    <property type="entry name" value="LexA/Signal_pep-like_sf"/>
</dbReference>
<evidence type="ECO:0000313" key="5">
    <source>
        <dbReference type="EMBL" id="MCU6664507.1"/>
    </source>
</evidence>
<dbReference type="EMBL" id="JAMGZK010000045">
    <property type="protein sequence ID" value="MCU6664507.1"/>
    <property type="molecule type" value="Genomic_DNA"/>
</dbReference>
<dbReference type="SUPFAM" id="SSF47413">
    <property type="entry name" value="lambda repressor-like DNA-binding domains"/>
    <property type="match status" value="1"/>
</dbReference>
<reference evidence="5" key="1">
    <citation type="submission" date="2022-05" db="EMBL/GenBank/DDBJ databases">
        <title>Description of a novel species of Leclercia; Leclercia tamurae and the Proposal for a Novel Genus Silvania gen. nov. Containing Two Novel Species Silvania hatchlandensis sp. nov. and Silvania confinis sp. nov. Isolated from the Rhizosphere of Oak.</title>
        <authorList>
            <person name="Maddock D.W."/>
            <person name="Brady C.L."/>
            <person name="Denman S."/>
            <person name="Arnold D."/>
        </authorList>
    </citation>
    <scope>NUCLEOTIDE SEQUENCE</scope>
    <source>
        <strain evidence="5">H19S6</strain>
    </source>
</reference>
<evidence type="ECO:0000313" key="6">
    <source>
        <dbReference type="Proteomes" id="UP001063816"/>
    </source>
</evidence>
<dbReference type="CDD" id="cd06529">
    <property type="entry name" value="S24_LexA-like"/>
    <property type="match status" value="1"/>
</dbReference>
<evidence type="ECO:0000256" key="1">
    <source>
        <dbReference type="ARBA" id="ARBA00023015"/>
    </source>
</evidence>
<keyword evidence="6" id="KW-1185">Reference proteome</keyword>
<accession>A0A9J6Q2Z8</accession>
<dbReference type="SUPFAM" id="SSF51306">
    <property type="entry name" value="LexA/Signal peptidase"/>
    <property type="match status" value="1"/>
</dbReference>
<dbReference type="PROSITE" id="PS50943">
    <property type="entry name" value="HTH_CROC1"/>
    <property type="match status" value="1"/>
</dbReference>